<comment type="caution">
    <text evidence="2">The sequence shown here is derived from an EMBL/GenBank/DDBJ whole genome shotgun (WGS) entry which is preliminary data.</text>
</comment>
<dbReference type="PANTHER" id="PTHR35908:SF1">
    <property type="entry name" value="CONSERVED PROTEIN"/>
    <property type="match status" value="1"/>
</dbReference>
<dbReference type="InterPro" id="IPR029068">
    <property type="entry name" value="Glyas_Bleomycin-R_OHBP_Dase"/>
</dbReference>
<dbReference type="SUPFAM" id="SSF54593">
    <property type="entry name" value="Glyoxalase/Bleomycin resistance protein/Dihydroxybiphenyl dioxygenase"/>
    <property type="match status" value="1"/>
</dbReference>
<dbReference type="Proteomes" id="UP001501116">
    <property type="component" value="Unassembled WGS sequence"/>
</dbReference>
<proteinExistence type="predicted"/>
<dbReference type="RefSeq" id="WP_344429487.1">
    <property type="nucleotide sequence ID" value="NZ_BAAANN010000041.1"/>
</dbReference>
<evidence type="ECO:0000313" key="3">
    <source>
        <dbReference type="Proteomes" id="UP001501116"/>
    </source>
</evidence>
<gene>
    <name evidence="2" type="ORF">GCM10009754_72860</name>
</gene>
<keyword evidence="3" id="KW-1185">Reference proteome</keyword>
<dbReference type="Gene3D" id="3.10.180.10">
    <property type="entry name" value="2,3-Dihydroxybiphenyl 1,2-Dioxygenase, domain 1"/>
    <property type="match status" value="1"/>
</dbReference>
<accession>A0ABP5DQZ1</accession>
<evidence type="ECO:0000259" key="1">
    <source>
        <dbReference type="Pfam" id="PF18029"/>
    </source>
</evidence>
<protein>
    <submittedName>
        <fullName evidence="2">VOC family protein</fullName>
    </submittedName>
</protein>
<dbReference type="PANTHER" id="PTHR35908">
    <property type="entry name" value="HYPOTHETICAL FUSION PROTEIN"/>
    <property type="match status" value="1"/>
</dbReference>
<reference evidence="3" key="1">
    <citation type="journal article" date="2019" name="Int. J. Syst. Evol. Microbiol.">
        <title>The Global Catalogue of Microorganisms (GCM) 10K type strain sequencing project: providing services to taxonomists for standard genome sequencing and annotation.</title>
        <authorList>
            <consortium name="The Broad Institute Genomics Platform"/>
            <consortium name="The Broad Institute Genome Sequencing Center for Infectious Disease"/>
            <person name="Wu L."/>
            <person name="Ma J."/>
        </authorList>
    </citation>
    <scope>NUCLEOTIDE SEQUENCE [LARGE SCALE GENOMIC DNA]</scope>
    <source>
        <strain evidence="3">JCM 14545</strain>
    </source>
</reference>
<name>A0ABP5DQZ1_9PSEU</name>
<evidence type="ECO:0000313" key="2">
    <source>
        <dbReference type="EMBL" id="GAA1984833.1"/>
    </source>
</evidence>
<dbReference type="EMBL" id="BAAANN010000041">
    <property type="protein sequence ID" value="GAA1984833.1"/>
    <property type="molecule type" value="Genomic_DNA"/>
</dbReference>
<dbReference type="InterPro" id="IPR041581">
    <property type="entry name" value="Glyoxalase_6"/>
</dbReference>
<feature type="domain" description="Glyoxalase-like" evidence="1">
    <location>
        <begin position="7"/>
        <end position="145"/>
    </location>
</feature>
<sequence length="145" mass="16319">MATNWTLTVDCAEPGKLARFWALALGYVERPSPEGFATWEHWFAHHDVPEAEWDDGAFLSDPDGVAPAISFLKVPEGKVAKNRLHIDVRAGGGRQTPWEVRWPRAERAAERLVAAGATIVHRYESRGRPDHFWMADPEGNEFCLL</sequence>
<dbReference type="Pfam" id="PF18029">
    <property type="entry name" value="Glyoxalase_6"/>
    <property type="match status" value="1"/>
</dbReference>
<organism evidence="2 3">
    <name type="scientific">Amycolatopsis minnesotensis</name>
    <dbReference type="NCBI Taxonomy" id="337894"/>
    <lineage>
        <taxon>Bacteria</taxon>
        <taxon>Bacillati</taxon>
        <taxon>Actinomycetota</taxon>
        <taxon>Actinomycetes</taxon>
        <taxon>Pseudonocardiales</taxon>
        <taxon>Pseudonocardiaceae</taxon>
        <taxon>Amycolatopsis</taxon>
    </lineage>
</organism>